<dbReference type="Proteomes" id="UP000243650">
    <property type="component" value="Unassembled WGS sequence"/>
</dbReference>
<evidence type="ECO:0000313" key="2">
    <source>
        <dbReference type="EMBL" id="PRO66565.1"/>
    </source>
</evidence>
<organism evidence="2 3">
    <name type="scientific">Alkalicoccus urumqiensis</name>
    <name type="common">Bacillus urumqiensis</name>
    <dbReference type="NCBI Taxonomy" id="1548213"/>
    <lineage>
        <taxon>Bacteria</taxon>
        <taxon>Bacillati</taxon>
        <taxon>Bacillota</taxon>
        <taxon>Bacilli</taxon>
        <taxon>Bacillales</taxon>
        <taxon>Bacillaceae</taxon>
        <taxon>Alkalicoccus</taxon>
    </lineage>
</organism>
<keyword evidence="3" id="KW-1185">Reference proteome</keyword>
<evidence type="ECO:0000259" key="1">
    <source>
        <dbReference type="Pfam" id="PF03358"/>
    </source>
</evidence>
<evidence type="ECO:0000313" key="3">
    <source>
        <dbReference type="Proteomes" id="UP000243650"/>
    </source>
</evidence>
<proteinExistence type="predicted"/>
<dbReference type="InterPro" id="IPR029039">
    <property type="entry name" value="Flavoprotein-like_sf"/>
</dbReference>
<name>A0A2P6MJZ0_ALKUR</name>
<sequence>MIKALYLNGSLKNSSEPSHTSALFQHVTGWLEKKDVAVEEVRVADYNVKFGMEPDLGDGDEWPLIMEKVMEADIVVVGTPIWIGEKSSVATLTMERLYASSSETNEKGQGIYYNKIGAAVVTGNEDGAKESAKSILYGLAHIGFTVPPNVDAYWVGEAGPGPSFMDTAQDNEFTLKNAKVLAHNVYHFARLLKDHPIPADGNVQE</sequence>
<accession>A0A2P6MJZ0</accession>
<dbReference type="AlphaFoldDB" id="A0A2P6MJZ0"/>
<comment type="caution">
    <text evidence="2">The sequence shown here is derived from an EMBL/GenBank/DDBJ whole genome shotgun (WGS) entry which is preliminary data.</text>
</comment>
<dbReference type="SUPFAM" id="SSF52218">
    <property type="entry name" value="Flavoproteins"/>
    <property type="match status" value="1"/>
</dbReference>
<reference evidence="2 3" key="1">
    <citation type="submission" date="2018-03" db="EMBL/GenBank/DDBJ databases">
        <title>Bacillus urumqiensis sp. nov., a moderately haloalkaliphilic bacterium isolated from a salt lake.</title>
        <authorList>
            <person name="Zhao B."/>
            <person name="Liao Z."/>
        </authorList>
    </citation>
    <scope>NUCLEOTIDE SEQUENCE [LARGE SCALE GENOMIC DNA]</scope>
    <source>
        <strain evidence="2 3">BZ-SZ-XJ18</strain>
    </source>
</reference>
<protein>
    <submittedName>
        <fullName evidence="2">Flavodoxin family protein</fullName>
    </submittedName>
</protein>
<dbReference type="Pfam" id="PF03358">
    <property type="entry name" value="FMN_red"/>
    <property type="match status" value="1"/>
</dbReference>
<gene>
    <name evidence="2" type="ORF">C6I21_04265</name>
</gene>
<dbReference type="GO" id="GO:0016491">
    <property type="term" value="F:oxidoreductase activity"/>
    <property type="evidence" value="ECO:0007669"/>
    <property type="project" value="InterPro"/>
</dbReference>
<dbReference type="OrthoDB" id="8853249at2"/>
<dbReference type="EMBL" id="PVNS01000003">
    <property type="protein sequence ID" value="PRO66565.1"/>
    <property type="molecule type" value="Genomic_DNA"/>
</dbReference>
<feature type="domain" description="NADPH-dependent FMN reductase-like" evidence="1">
    <location>
        <begin position="3"/>
        <end position="150"/>
    </location>
</feature>
<dbReference type="Gene3D" id="3.40.50.360">
    <property type="match status" value="1"/>
</dbReference>
<dbReference type="RefSeq" id="WP_105958201.1">
    <property type="nucleotide sequence ID" value="NZ_PVNS01000003.1"/>
</dbReference>
<dbReference type="InterPro" id="IPR005025">
    <property type="entry name" value="FMN_Rdtase-like_dom"/>
</dbReference>